<sequence>MIIAYFKKWTVMRWIRLGLGVLLLFQALDSELWILMIPVLYLFLQAFFNFGCKNDSCTWR</sequence>
<protein>
    <submittedName>
        <fullName evidence="2">Uncharacterized protein</fullName>
    </submittedName>
</protein>
<name>A0AAJ4W407_MYRPR</name>
<keyword evidence="3" id="KW-1185">Reference proteome</keyword>
<gene>
    <name evidence="2" type="ORF">SAMN04488089_10736</name>
</gene>
<dbReference type="AlphaFoldDB" id="A0AAJ4W407"/>
<keyword evidence="1" id="KW-1133">Transmembrane helix</keyword>
<reference evidence="2 3" key="1">
    <citation type="submission" date="2016-10" db="EMBL/GenBank/DDBJ databases">
        <authorList>
            <person name="Varghese N."/>
            <person name="Submissions S."/>
        </authorList>
    </citation>
    <scope>NUCLEOTIDE SEQUENCE [LARGE SCALE GENOMIC DNA]</scope>
    <source>
        <strain evidence="3">DSM 19823 / KCTC 23066 / CCTCC M 208030 / D25</strain>
    </source>
</reference>
<dbReference type="KEGG" id="mpw:MPR_1470"/>
<comment type="caution">
    <text evidence="2">The sequence shown here is derived from an EMBL/GenBank/DDBJ whole genome shotgun (WGS) entry which is preliminary data.</text>
</comment>
<proteinExistence type="predicted"/>
<evidence type="ECO:0000256" key="1">
    <source>
        <dbReference type="SAM" id="Phobius"/>
    </source>
</evidence>
<dbReference type="Proteomes" id="UP000183496">
    <property type="component" value="Unassembled WGS sequence"/>
</dbReference>
<organism evidence="2 3">
    <name type="scientific">Myroides profundi</name>
    <dbReference type="NCBI Taxonomy" id="480520"/>
    <lineage>
        <taxon>Bacteria</taxon>
        <taxon>Pseudomonadati</taxon>
        <taxon>Bacteroidota</taxon>
        <taxon>Flavobacteriia</taxon>
        <taxon>Flavobacteriales</taxon>
        <taxon>Flavobacteriaceae</taxon>
        <taxon>Myroides</taxon>
    </lineage>
</organism>
<evidence type="ECO:0000313" key="3">
    <source>
        <dbReference type="Proteomes" id="UP000183496"/>
    </source>
</evidence>
<accession>A0AAJ4W407</accession>
<dbReference type="RefSeq" id="WP_041890866.1">
    <property type="nucleotide sequence ID" value="NZ_CP010817.1"/>
</dbReference>
<feature type="transmembrane region" description="Helical" evidence="1">
    <location>
        <begin position="34"/>
        <end position="52"/>
    </location>
</feature>
<evidence type="ECO:0000313" key="2">
    <source>
        <dbReference type="EMBL" id="SEQ89351.1"/>
    </source>
</evidence>
<keyword evidence="1" id="KW-0472">Membrane</keyword>
<keyword evidence="1" id="KW-0812">Transmembrane</keyword>
<feature type="transmembrane region" description="Helical" evidence="1">
    <location>
        <begin position="12"/>
        <end position="28"/>
    </location>
</feature>
<dbReference type="EMBL" id="FOFY01000007">
    <property type="protein sequence ID" value="SEQ89351.1"/>
    <property type="molecule type" value="Genomic_DNA"/>
</dbReference>